<proteinExistence type="predicted"/>
<dbReference type="STRING" id="555512.SAMN04487993_1007238"/>
<evidence type="ECO:0000259" key="2">
    <source>
        <dbReference type="Pfam" id="PF07811"/>
    </source>
</evidence>
<feature type="transmembrane region" description="Helical" evidence="1">
    <location>
        <begin position="34"/>
        <end position="56"/>
    </location>
</feature>
<organism evidence="3 4">
    <name type="scientific">Salipiger marinus</name>
    <dbReference type="NCBI Taxonomy" id="555512"/>
    <lineage>
        <taxon>Bacteria</taxon>
        <taxon>Pseudomonadati</taxon>
        <taxon>Pseudomonadota</taxon>
        <taxon>Alphaproteobacteria</taxon>
        <taxon>Rhodobacterales</taxon>
        <taxon>Roseobacteraceae</taxon>
        <taxon>Salipiger</taxon>
    </lineage>
</organism>
<accession>A0A1G8M8C9</accession>
<keyword evidence="1" id="KW-1133">Transmembrane helix</keyword>
<dbReference type="Pfam" id="PF07811">
    <property type="entry name" value="TadE"/>
    <property type="match status" value="1"/>
</dbReference>
<reference evidence="3 4" key="1">
    <citation type="submission" date="2016-10" db="EMBL/GenBank/DDBJ databases">
        <authorList>
            <person name="de Groot N.N."/>
        </authorList>
    </citation>
    <scope>NUCLEOTIDE SEQUENCE [LARGE SCALE GENOMIC DNA]</scope>
    <source>
        <strain evidence="3 4">DSM 26424</strain>
    </source>
</reference>
<evidence type="ECO:0000256" key="1">
    <source>
        <dbReference type="SAM" id="Phobius"/>
    </source>
</evidence>
<keyword evidence="1" id="KW-0812">Transmembrane</keyword>
<dbReference type="OrthoDB" id="7869154at2"/>
<dbReference type="RefSeq" id="WP_089846554.1">
    <property type="nucleotide sequence ID" value="NZ_FNEJ01000007.1"/>
</dbReference>
<evidence type="ECO:0000313" key="4">
    <source>
        <dbReference type="Proteomes" id="UP000199093"/>
    </source>
</evidence>
<gene>
    <name evidence="3" type="ORF">SAMN04487993_1007238</name>
</gene>
<protein>
    <submittedName>
        <fullName evidence="3">TadE-like protein</fullName>
    </submittedName>
</protein>
<evidence type="ECO:0000313" key="3">
    <source>
        <dbReference type="EMBL" id="SDI64103.1"/>
    </source>
</evidence>
<dbReference type="AlphaFoldDB" id="A0A1G8M8C9"/>
<dbReference type="Proteomes" id="UP000199093">
    <property type="component" value="Unassembled WGS sequence"/>
</dbReference>
<feature type="domain" description="TadE-like" evidence="2">
    <location>
        <begin position="28"/>
        <end position="69"/>
    </location>
</feature>
<keyword evidence="1" id="KW-0472">Membrane</keyword>
<sequence>MGHLVRHPKLGARPMVRAGTAALRDDRGVSAVEFALIAPMLVLSLLAMTDLGLAISERMTIGHILRAGAQGATHDIGVSAIDRILRTTAAQNMTLATAGTQGDDATLALDVGTLCNCAEEPDVAVACSTTCDGGTPTQIFYVLSAQKTYAGLLLPRFSQSKSIQVQVR</sequence>
<dbReference type="InterPro" id="IPR012495">
    <property type="entry name" value="TadE-like_dom"/>
</dbReference>
<dbReference type="EMBL" id="FNEJ01000007">
    <property type="protein sequence ID" value="SDI64103.1"/>
    <property type="molecule type" value="Genomic_DNA"/>
</dbReference>
<keyword evidence="4" id="KW-1185">Reference proteome</keyword>
<name>A0A1G8M8C9_9RHOB</name>